<feature type="chain" id="PRO_5046207102" evidence="2">
    <location>
        <begin position="24"/>
        <end position="240"/>
    </location>
</feature>
<feature type="region of interest" description="Disordered" evidence="1">
    <location>
        <begin position="220"/>
        <end position="240"/>
    </location>
</feature>
<gene>
    <name evidence="4" type="ORF">HCU67_12590</name>
</gene>
<evidence type="ECO:0000313" key="4">
    <source>
        <dbReference type="EMBL" id="NKI32787.1"/>
    </source>
</evidence>
<dbReference type="PROSITE" id="PS51257">
    <property type="entry name" value="PROKAR_LIPOPROTEIN"/>
    <property type="match status" value="1"/>
</dbReference>
<dbReference type="EMBL" id="JAAWWL010000002">
    <property type="protein sequence ID" value="NKI32787.1"/>
    <property type="molecule type" value="Genomic_DNA"/>
</dbReference>
<dbReference type="InterPro" id="IPR021255">
    <property type="entry name" value="DUF2807"/>
</dbReference>
<dbReference type="Gene3D" id="2.160.20.120">
    <property type="match status" value="1"/>
</dbReference>
<organism evidence="4 5">
    <name type="scientific">Croceivirga thetidis</name>
    <dbReference type="NCBI Taxonomy" id="2721623"/>
    <lineage>
        <taxon>Bacteria</taxon>
        <taxon>Pseudomonadati</taxon>
        <taxon>Bacteroidota</taxon>
        <taxon>Flavobacteriia</taxon>
        <taxon>Flavobacteriales</taxon>
        <taxon>Flavobacteriaceae</taxon>
        <taxon>Croceivirga</taxon>
    </lineage>
</organism>
<dbReference type="Proteomes" id="UP000718451">
    <property type="component" value="Unassembled WGS sequence"/>
</dbReference>
<evidence type="ECO:0000313" key="5">
    <source>
        <dbReference type="Proteomes" id="UP000718451"/>
    </source>
</evidence>
<dbReference type="RefSeq" id="WP_168552962.1">
    <property type="nucleotide sequence ID" value="NZ_JAAWWL010000002.1"/>
</dbReference>
<comment type="caution">
    <text evidence="4">The sequence shown here is derived from an EMBL/GenBank/DDBJ whole genome shotgun (WGS) entry which is preliminary data.</text>
</comment>
<dbReference type="Pfam" id="PF10988">
    <property type="entry name" value="DUF2807"/>
    <property type="match status" value="1"/>
</dbReference>
<reference evidence="4 5" key="1">
    <citation type="submission" date="2020-04" db="EMBL/GenBank/DDBJ databases">
        <authorList>
            <person name="Yoon J."/>
        </authorList>
    </citation>
    <scope>NUCLEOTIDE SEQUENCE [LARGE SCALE GENOMIC DNA]</scope>
    <source>
        <strain evidence="4 5">DJ-13</strain>
    </source>
</reference>
<evidence type="ECO:0000259" key="3">
    <source>
        <dbReference type="Pfam" id="PF10988"/>
    </source>
</evidence>
<evidence type="ECO:0000256" key="1">
    <source>
        <dbReference type="SAM" id="MobiDB-lite"/>
    </source>
</evidence>
<feature type="compositionally biased region" description="Polar residues" evidence="1">
    <location>
        <begin position="223"/>
        <end position="240"/>
    </location>
</feature>
<feature type="domain" description="Putative auto-transporter adhesin head GIN" evidence="3">
    <location>
        <begin position="46"/>
        <end position="225"/>
    </location>
</feature>
<evidence type="ECO:0000256" key="2">
    <source>
        <dbReference type="SAM" id="SignalP"/>
    </source>
</evidence>
<sequence length="240" mass="25098">MTTLARIAIAIVMSLFASSCMFDANFGPGKKGNGQIVEESRDISGDFTEVSAAEGLDVFVTQADEFKISVEADENVIDLIATDIRDGRLKVHTTENIGRATKNIYVYLPKVTALSSSSGADLVVQDVLEADQLELDASSGSDIQLEVYAQEINANTSSGADIKIAGKTEMFYADASSGADIRAGRLEAKSCNANASSGSDISVNVSETLIADASSGADISYSGDASVQKSKSVSGSIRKN</sequence>
<feature type="signal peptide" evidence="2">
    <location>
        <begin position="1"/>
        <end position="23"/>
    </location>
</feature>
<accession>A0ABX1GVM8</accession>
<name>A0ABX1GVM8_9FLAO</name>
<protein>
    <submittedName>
        <fullName evidence="4">DUF2807 domain-containing protein</fullName>
    </submittedName>
</protein>
<keyword evidence="2" id="KW-0732">Signal</keyword>
<proteinExistence type="predicted"/>
<keyword evidence="5" id="KW-1185">Reference proteome</keyword>